<sequence>MLGRLLDPELGNIRHRTRASTARMTWAASTLSAAIFWAKEPSEQPKSGKNRQVI</sequence>
<protein>
    <submittedName>
        <fullName evidence="1">Uncharacterized protein</fullName>
    </submittedName>
</protein>
<accession>E4YTW0</accession>
<reference evidence="1" key="1">
    <citation type="journal article" date="2010" name="Science">
        <title>Plasticity of animal genome architecture unmasked by rapid evolution of a pelagic tunicate.</title>
        <authorList>
            <person name="Denoeud F."/>
            <person name="Henriet S."/>
            <person name="Mungpakdee S."/>
            <person name="Aury J.M."/>
            <person name="Da Silva C."/>
            <person name="Brinkmann H."/>
            <person name="Mikhaleva J."/>
            <person name="Olsen L.C."/>
            <person name="Jubin C."/>
            <person name="Canestro C."/>
            <person name="Bouquet J.M."/>
            <person name="Danks G."/>
            <person name="Poulain J."/>
            <person name="Campsteijn C."/>
            <person name="Adamski M."/>
            <person name="Cross I."/>
            <person name="Yadetie F."/>
            <person name="Muffato M."/>
            <person name="Louis A."/>
            <person name="Butcher S."/>
            <person name="Tsagkogeorga G."/>
            <person name="Konrad A."/>
            <person name="Singh S."/>
            <person name="Jensen M.F."/>
            <person name="Cong E.H."/>
            <person name="Eikeseth-Otteraa H."/>
            <person name="Noel B."/>
            <person name="Anthouard V."/>
            <person name="Porcel B.M."/>
            <person name="Kachouri-Lafond R."/>
            <person name="Nishino A."/>
            <person name="Ugolini M."/>
            <person name="Chourrout P."/>
            <person name="Nishida H."/>
            <person name="Aasland R."/>
            <person name="Huzurbazar S."/>
            <person name="Westhof E."/>
            <person name="Delsuc F."/>
            <person name="Lehrach H."/>
            <person name="Reinhardt R."/>
            <person name="Weissenbach J."/>
            <person name="Roy S.W."/>
            <person name="Artiguenave F."/>
            <person name="Postlethwait J.H."/>
            <person name="Manak J.R."/>
            <person name="Thompson E.M."/>
            <person name="Jaillon O."/>
            <person name="Du Pasquier L."/>
            <person name="Boudinot P."/>
            <person name="Liberles D.A."/>
            <person name="Volff J.N."/>
            <person name="Philippe H."/>
            <person name="Lenhard B."/>
            <person name="Roest Crollius H."/>
            <person name="Wincker P."/>
            <person name="Chourrout D."/>
        </authorList>
    </citation>
    <scope>NUCLEOTIDE SEQUENCE [LARGE SCALE GENOMIC DNA]</scope>
</reference>
<evidence type="ECO:0000313" key="1">
    <source>
        <dbReference type="EMBL" id="CBY38899.1"/>
    </source>
</evidence>
<dbReference type="EMBL" id="FN655357">
    <property type="protein sequence ID" value="CBY38899.1"/>
    <property type="molecule type" value="Genomic_DNA"/>
</dbReference>
<name>E4YTW0_OIKDI</name>
<gene>
    <name evidence="1" type="ORF">GSOID_T00019429001</name>
</gene>
<dbReference type="Proteomes" id="UP000011014">
    <property type="component" value="Unassembled WGS sequence"/>
</dbReference>
<proteinExistence type="predicted"/>
<dbReference type="AlphaFoldDB" id="E4YTW0"/>
<organism evidence="1">
    <name type="scientific">Oikopleura dioica</name>
    <name type="common">Tunicate</name>
    <dbReference type="NCBI Taxonomy" id="34765"/>
    <lineage>
        <taxon>Eukaryota</taxon>
        <taxon>Metazoa</taxon>
        <taxon>Chordata</taxon>
        <taxon>Tunicata</taxon>
        <taxon>Appendicularia</taxon>
        <taxon>Copelata</taxon>
        <taxon>Oikopleuridae</taxon>
        <taxon>Oikopleura</taxon>
    </lineage>
</organism>